<feature type="compositionally biased region" description="Basic and acidic residues" evidence="4">
    <location>
        <begin position="60"/>
        <end position="74"/>
    </location>
</feature>
<feature type="region of interest" description="Disordered" evidence="4">
    <location>
        <begin position="60"/>
        <end position="86"/>
    </location>
</feature>
<name>A0AAX6FM34_IRIPA</name>
<comment type="caution">
    <text evidence="5">The sequence shown here is derived from an EMBL/GenBank/DDBJ whole genome shotgun (WGS) entry which is preliminary data.</text>
</comment>
<dbReference type="InterPro" id="IPR007648">
    <property type="entry name" value="ATPase_inhibitor_mt"/>
</dbReference>
<organism evidence="5 6">
    <name type="scientific">Iris pallida</name>
    <name type="common">Sweet iris</name>
    <dbReference type="NCBI Taxonomy" id="29817"/>
    <lineage>
        <taxon>Eukaryota</taxon>
        <taxon>Viridiplantae</taxon>
        <taxon>Streptophyta</taxon>
        <taxon>Embryophyta</taxon>
        <taxon>Tracheophyta</taxon>
        <taxon>Spermatophyta</taxon>
        <taxon>Magnoliopsida</taxon>
        <taxon>Liliopsida</taxon>
        <taxon>Asparagales</taxon>
        <taxon>Iridaceae</taxon>
        <taxon>Iridoideae</taxon>
        <taxon>Irideae</taxon>
        <taxon>Iris</taxon>
    </lineage>
</organism>
<reference evidence="5" key="1">
    <citation type="journal article" date="2023" name="GigaByte">
        <title>Genome assembly of the bearded iris, Iris pallida Lam.</title>
        <authorList>
            <person name="Bruccoleri R.E."/>
            <person name="Oakeley E.J."/>
            <person name="Faust A.M.E."/>
            <person name="Altorfer M."/>
            <person name="Dessus-Babus S."/>
            <person name="Burckhardt D."/>
            <person name="Oertli M."/>
            <person name="Naumann U."/>
            <person name="Petersen F."/>
            <person name="Wong J."/>
        </authorList>
    </citation>
    <scope>NUCLEOTIDE SEQUENCE</scope>
    <source>
        <strain evidence="5">GSM-AAB239-AS_SAM_17_03QT</strain>
    </source>
</reference>
<dbReference type="Pfam" id="PF04568">
    <property type="entry name" value="IATP"/>
    <property type="match status" value="1"/>
</dbReference>
<gene>
    <name evidence="5" type="ORF">M6B38_412315</name>
</gene>
<comment type="similarity">
    <text evidence="2">Belongs to the ATPase inhibitor family.</text>
</comment>
<dbReference type="Gene3D" id="1.20.5.500">
    <property type="entry name" value="Single helix bin"/>
    <property type="match status" value="1"/>
</dbReference>
<evidence type="ECO:0000256" key="1">
    <source>
        <dbReference type="ARBA" id="ARBA00004173"/>
    </source>
</evidence>
<dbReference type="GO" id="GO:0005739">
    <property type="term" value="C:mitochondrion"/>
    <property type="evidence" value="ECO:0007669"/>
    <property type="project" value="UniProtKB-SubCell"/>
</dbReference>
<evidence type="ECO:0000256" key="3">
    <source>
        <dbReference type="ARBA" id="ARBA00023128"/>
    </source>
</evidence>
<dbReference type="EMBL" id="JANAVB010027997">
    <property type="protein sequence ID" value="KAJ6817333.1"/>
    <property type="molecule type" value="Genomic_DNA"/>
</dbReference>
<keyword evidence="6" id="KW-1185">Reference proteome</keyword>
<sequence>MATRSVIPRSGLYYQSVIRMDQGRGAYRYFSEDKGRIFREEERAKEAVYIQKMERERMEKLRKKMEKEKAEADKAAATGKKQPEET</sequence>
<proteinExistence type="inferred from homology"/>
<dbReference type="Proteomes" id="UP001140949">
    <property type="component" value="Unassembled WGS sequence"/>
</dbReference>
<accession>A0AAX6FM34</accession>
<dbReference type="PANTHER" id="PTHR33878:SF4">
    <property type="entry name" value="OS08G0558900 PROTEIN"/>
    <property type="match status" value="1"/>
</dbReference>
<comment type="subcellular location">
    <subcellularLocation>
        <location evidence="1">Mitochondrion</location>
    </subcellularLocation>
</comment>
<reference evidence="5" key="2">
    <citation type="submission" date="2023-04" db="EMBL/GenBank/DDBJ databases">
        <authorList>
            <person name="Bruccoleri R.E."/>
            <person name="Oakeley E.J."/>
            <person name="Faust A.-M."/>
            <person name="Dessus-Babus S."/>
            <person name="Altorfer M."/>
            <person name="Burckhardt D."/>
            <person name="Oertli M."/>
            <person name="Naumann U."/>
            <person name="Petersen F."/>
            <person name="Wong J."/>
        </authorList>
    </citation>
    <scope>NUCLEOTIDE SEQUENCE</scope>
    <source>
        <strain evidence="5">GSM-AAB239-AS_SAM_17_03QT</strain>
        <tissue evidence="5">Leaf</tissue>
    </source>
</reference>
<dbReference type="InterPro" id="IPR045284">
    <property type="entry name" value="At2g27730-like"/>
</dbReference>
<keyword evidence="3" id="KW-0496">Mitochondrion</keyword>
<evidence type="ECO:0000256" key="2">
    <source>
        <dbReference type="ARBA" id="ARBA00010901"/>
    </source>
</evidence>
<dbReference type="AlphaFoldDB" id="A0AAX6FM34"/>
<protein>
    <recommendedName>
        <fullName evidence="7">ATPase inhibitor</fullName>
    </recommendedName>
</protein>
<evidence type="ECO:0000313" key="6">
    <source>
        <dbReference type="Proteomes" id="UP001140949"/>
    </source>
</evidence>
<evidence type="ECO:0008006" key="7">
    <source>
        <dbReference type="Google" id="ProtNLM"/>
    </source>
</evidence>
<evidence type="ECO:0000256" key="4">
    <source>
        <dbReference type="SAM" id="MobiDB-lite"/>
    </source>
</evidence>
<evidence type="ECO:0000313" key="5">
    <source>
        <dbReference type="EMBL" id="KAJ6817333.1"/>
    </source>
</evidence>
<dbReference type="PANTHER" id="PTHR33878">
    <property type="entry name" value="OS08G0559000 PROTEIN"/>
    <property type="match status" value="1"/>
</dbReference>
<dbReference type="GO" id="GO:0042030">
    <property type="term" value="F:ATPase inhibitor activity"/>
    <property type="evidence" value="ECO:0007669"/>
    <property type="project" value="InterPro"/>
</dbReference>